<evidence type="ECO:0000313" key="3">
    <source>
        <dbReference type="Proteomes" id="UP000032229"/>
    </source>
</evidence>
<organism evidence="2 3">
    <name type="scientific">Siansivirga zeaxanthinifaciens CC-SAMT-1</name>
    <dbReference type="NCBI Taxonomy" id="1454006"/>
    <lineage>
        <taxon>Bacteria</taxon>
        <taxon>Pseudomonadati</taxon>
        <taxon>Bacteroidota</taxon>
        <taxon>Flavobacteriia</taxon>
        <taxon>Flavobacteriales</taxon>
        <taxon>Flavobacteriaceae</taxon>
        <taxon>Siansivirga</taxon>
    </lineage>
</organism>
<dbReference type="STRING" id="1454006.AW14_10780"/>
<dbReference type="HOGENOM" id="CLU_118510_0_0_10"/>
<dbReference type="RefSeq" id="WP_044638761.1">
    <property type="nucleotide sequence ID" value="NZ_CP007202.1"/>
</dbReference>
<feature type="transmembrane region" description="Helical" evidence="1">
    <location>
        <begin position="43"/>
        <end position="63"/>
    </location>
</feature>
<evidence type="ECO:0008006" key="4">
    <source>
        <dbReference type="Google" id="ProtNLM"/>
    </source>
</evidence>
<keyword evidence="1" id="KW-0812">Transmembrane</keyword>
<keyword evidence="3" id="KW-1185">Reference proteome</keyword>
<dbReference type="AlphaFoldDB" id="A0A0C5WFT3"/>
<proteinExistence type="predicted"/>
<keyword evidence="1" id="KW-1133">Transmembrane helix</keyword>
<name>A0A0C5WFT3_9FLAO</name>
<sequence>MAQDIRDLFKNDEALNEQMPKNHQERFLEKLNKTLPQKKSSRFNWMLIAASIVLLLGFGFSVYKYFNSNNEATIEVVNNNNQLETKTLGDVSPGLKKVEDYYLASIHLELSKIKYTPETKELFDGYIVQLETLDKEYKQLSEELTQSGPTELTINALIDNLKFRLNLLYRLRGQLKQLNQEDNLGIEDNQII</sequence>
<accession>A0A0C5WFT3</accession>
<dbReference type="PATRIC" id="fig|1454006.5.peg.2136"/>
<dbReference type="EMBL" id="CP007202">
    <property type="protein sequence ID" value="AJR04049.1"/>
    <property type="molecule type" value="Genomic_DNA"/>
</dbReference>
<protein>
    <recommendedName>
        <fullName evidence="4">Anti-sigma factor</fullName>
    </recommendedName>
</protein>
<dbReference type="OrthoDB" id="1441018at2"/>
<gene>
    <name evidence="2" type="ORF">AW14_10780</name>
</gene>
<evidence type="ECO:0000256" key="1">
    <source>
        <dbReference type="SAM" id="Phobius"/>
    </source>
</evidence>
<dbReference type="Proteomes" id="UP000032229">
    <property type="component" value="Chromosome"/>
</dbReference>
<evidence type="ECO:0000313" key="2">
    <source>
        <dbReference type="EMBL" id="AJR04049.1"/>
    </source>
</evidence>
<dbReference type="KEGG" id="sze:AW14_10780"/>
<reference evidence="2 3" key="1">
    <citation type="submission" date="2014-02" db="EMBL/GenBank/DDBJ databases">
        <authorList>
            <person name="Young C.-C."/>
            <person name="Hameed A."/>
            <person name="Huang H.-C."/>
            <person name="Shahina M."/>
        </authorList>
    </citation>
    <scope>NUCLEOTIDE SEQUENCE [LARGE SCALE GENOMIC DNA]</scope>
    <source>
        <strain evidence="2 3">CC-SAMT-1</strain>
    </source>
</reference>
<keyword evidence="1" id="KW-0472">Membrane</keyword>